<protein>
    <submittedName>
        <fullName evidence="1">Uncharacterized protein</fullName>
    </submittedName>
</protein>
<evidence type="ECO:0000313" key="1">
    <source>
        <dbReference type="EMBL" id="KAK2035475.1"/>
    </source>
</evidence>
<gene>
    <name evidence="1" type="ORF">LX32DRAFT_1080</name>
</gene>
<dbReference type="Proteomes" id="UP001232148">
    <property type="component" value="Unassembled WGS sequence"/>
</dbReference>
<reference evidence="1" key="1">
    <citation type="submission" date="2021-06" db="EMBL/GenBank/DDBJ databases">
        <title>Comparative genomics, transcriptomics and evolutionary studies reveal genomic signatures of adaptation to plant cell wall in hemibiotrophic fungi.</title>
        <authorList>
            <consortium name="DOE Joint Genome Institute"/>
            <person name="Baroncelli R."/>
            <person name="Diaz J.F."/>
            <person name="Benocci T."/>
            <person name="Peng M."/>
            <person name="Battaglia E."/>
            <person name="Haridas S."/>
            <person name="Andreopoulos W."/>
            <person name="Labutti K."/>
            <person name="Pangilinan J."/>
            <person name="Floch G.L."/>
            <person name="Makela M.R."/>
            <person name="Henrissat B."/>
            <person name="Grigoriev I.V."/>
            <person name="Crouch J.A."/>
            <person name="De Vries R.P."/>
            <person name="Sukno S.A."/>
            <person name="Thon M.R."/>
        </authorList>
    </citation>
    <scope>NUCLEOTIDE SEQUENCE</scope>
    <source>
        <strain evidence="1">MAFF235873</strain>
    </source>
</reference>
<dbReference type="EMBL" id="MU842808">
    <property type="protein sequence ID" value="KAK2035475.1"/>
    <property type="molecule type" value="Genomic_DNA"/>
</dbReference>
<proteinExistence type="predicted"/>
<accession>A0AAD9M9N5</accession>
<name>A0AAD9M9N5_9PEZI</name>
<dbReference type="AlphaFoldDB" id="A0AAD9M9N5"/>
<keyword evidence="2" id="KW-1185">Reference proteome</keyword>
<sequence>MFSLPKFRVTRDRLHPGRPGGARHFGRTAGDEAWLTAISILHEVEDLGFPWRGESSRTAGQLDGAPWRKLRDGTGQLSKVPSRSAPSKTGWPCLFLMWPFAGGEMLRVVKCRDFLRRRFVSMSHLSPFSLLGKKTLFDLPCPNHVFAQRVAERARVQGRPPETTLGAGKQGQKHCIALHCIALHLHGIAASSRRNLLQQLLAV</sequence>
<organism evidence="1 2">
    <name type="scientific">Colletotrichum zoysiae</name>
    <dbReference type="NCBI Taxonomy" id="1216348"/>
    <lineage>
        <taxon>Eukaryota</taxon>
        <taxon>Fungi</taxon>
        <taxon>Dikarya</taxon>
        <taxon>Ascomycota</taxon>
        <taxon>Pezizomycotina</taxon>
        <taxon>Sordariomycetes</taxon>
        <taxon>Hypocreomycetidae</taxon>
        <taxon>Glomerellales</taxon>
        <taxon>Glomerellaceae</taxon>
        <taxon>Colletotrichum</taxon>
        <taxon>Colletotrichum graminicola species complex</taxon>
    </lineage>
</organism>
<comment type="caution">
    <text evidence="1">The sequence shown here is derived from an EMBL/GenBank/DDBJ whole genome shotgun (WGS) entry which is preliminary data.</text>
</comment>
<evidence type="ECO:0000313" key="2">
    <source>
        <dbReference type="Proteomes" id="UP001232148"/>
    </source>
</evidence>